<dbReference type="PANTHER" id="PTHR46239">
    <property type="entry name" value="DNA REPAIR PROTEIN RAD51 HOMOLOG 3 RAD51C"/>
    <property type="match status" value="1"/>
</dbReference>
<dbReference type="InterPro" id="IPR052093">
    <property type="entry name" value="HR_Repair_Mediator"/>
</dbReference>
<sequence length="372" mass="41071">MSRHIGSYPLPPYLKSKLLAGGFSTVEDLEDVKPVELSKELKISPEEALEVLRVVQGEQKDPSSASSPDDGVKTALDMLQEEREQGCIITFCSALDELLGGGVPLTKITEFCGAPGVGKTQMGMQLAIDVQIPSAFGGLGGEAVYIDTEGSFMVQRLEDMAKAAMEHCRHIATVENNREQLEAMANFTVEHILSRIHFYRVHDWVELVALVNILPEFLQQHPKVRLVVIDSIAFPFRHDFEDLSLRTRLLNGLAQNCIRLADSHKAAVVLVNQMTTKMGHSGDGQAHLVPALGESWGHASTIRVLLFWEAGCRYARLYKSPSREEATVPYQVTVAGIRDVCIPNNMQDLSTATKEEGDSLGEHSQRKRPRVS</sequence>
<dbReference type="PANTHER" id="PTHR46239:SF1">
    <property type="entry name" value="DNA REPAIR PROTEIN RAD51 HOMOLOG 3"/>
    <property type="match status" value="1"/>
</dbReference>
<dbReference type="EMBL" id="OV696686">
    <property type="protein sequence ID" value="CAH1231070.1"/>
    <property type="molecule type" value="Genomic_DNA"/>
</dbReference>
<dbReference type="GO" id="GO:0007131">
    <property type="term" value="P:reciprocal meiotic recombination"/>
    <property type="evidence" value="ECO:0007669"/>
    <property type="project" value="TreeGrafter"/>
</dbReference>
<reference evidence="9" key="1">
    <citation type="submission" date="2022-01" db="EMBL/GenBank/DDBJ databases">
        <authorList>
            <person name="Braso-Vives M."/>
        </authorList>
    </citation>
    <scope>NUCLEOTIDE SEQUENCE</scope>
</reference>
<dbReference type="PIRSF" id="PIRSF005856">
    <property type="entry name" value="Rad51"/>
    <property type="match status" value="1"/>
</dbReference>
<evidence type="ECO:0000313" key="9">
    <source>
        <dbReference type="EMBL" id="CAH1231070.1"/>
    </source>
</evidence>
<keyword evidence="5" id="KW-0234">DNA repair</keyword>
<proteinExistence type="predicted"/>
<feature type="region of interest" description="Disordered" evidence="7">
    <location>
        <begin position="352"/>
        <end position="372"/>
    </location>
</feature>
<organism evidence="9 10">
    <name type="scientific">Branchiostoma lanceolatum</name>
    <name type="common">Common lancelet</name>
    <name type="synonym">Amphioxus lanceolatum</name>
    <dbReference type="NCBI Taxonomy" id="7740"/>
    <lineage>
        <taxon>Eukaryota</taxon>
        <taxon>Metazoa</taxon>
        <taxon>Chordata</taxon>
        <taxon>Cephalochordata</taxon>
        <taxon>Leptocardii</taxon>
        <taxon>Amphioxiformes</taxon>
        <taxon>Branchiostomatidae</taxon>
        <taxon>Branchiostoma</taxon>
    </lineage>
</organism>
<evidence type="ECO:0000256" key="7">
    <source>
        <dbReference type="SAM" id="MobiDB-lite"/>
    </source>
</evidence>
<accession>A0A8J9VLG5</accession>
<evidence type="ECO:0000256" key="1">
    <source>
        <dbReference type="ARBA" id="ARBA00004123"/>
    </source>
</evidence>
<dbReference type="GO" id="GO:0033065">
    <property type="term" value="C:Rad51C-XRCC3 complex"/>
    <property type="evidence" value="ECO:0007669"/>
    <property type="project" value="TreeGrafter"/>
</dbReference>
<dbReference type="Gene3D" id="3.40.50.300">
    <property type="entry name" value="P-loop containing nucleotide triphosphate hydrolases"/>
    <property type="match status" value="1"/>
</dbReference>
<evidence type="ECO:0000259" key="8">
    <source>
        <dbReference type="Pfam" id="PF08423"/>
    </source>
</evidence>
<keyword evidence="4" id="KW-0067">ATP-binding</keyword>
<keyword evidence="2" id="KW-0547">Nucleotide-binding</keyword>
<comment type="subcellular location">
    <subcellularLocation>
        <location evidence="1">Nucleus</location>
    </subcellularLocation>
</comment>
<feature type="domain" description="Rad51-like C-terminal" evidence="8">
    <location>
        <begin position="87"/>
        <end position="339"/>
    </location>
</feature>
<keyword evidence="10" id="KW-1185">Reference proteome</keyword>
<evidence type="ECO:0000256" key="4">
    <source>
        <dbReference type="ARBA" id="ARBA00022840"/>
    </source>
</evidence>
<dbReference type="GO" id="GO:0005657">
    <property type="term" value="C:replication fork"/>
    <property type="evidence" value="ECO:0007669"/>
    <property type="project" value="TreeGrafter"/>
</dbReference>
<evidence type="ECO:0000256" key="6">
    <source>
        <dbReference type="ARBA" id="ARBA00023242"/>
    </source>
</evidence>
<dbReference type="InterPro" id="IPR013632">
    <property type="entry name" value="Rad51_C"/>
</dbReference>
<dbReference type="InterPro" id="IPR016467">
    <property type="entry name" value="DNA_recomb/repair_RecA-like"/>
</dbReference>
<dbReference type="InterPro" id="IPR027417">
    <property type="entry name" value="P-loop_NTPase"/>
</dbReference>
<evidence type="ECO:0000256" key="2">
    <source>
        <dbReference type="ARBA" id="ARBA00022741"/>
    </source>
</evidence>
<evidence type="ECO:0000256" key="3">
    <source>
        <dbReference type="ARBA" id="ARBA00022763"/>
    </source>
</evidence>
<dbReference type="GO" id="GO:0000707">
    <property type="term" value="P:meiotic DNA recombinase assembly"/>
    <property type="evidence" value="ECO:0007669"/>
    <property type="project" value="TreeGrafter"/>
</dbReference>
<dbReference type="OrthoDB" id="5957327at2759"/>
<dbReference type="Pfam" id="PF08423">
    <property type="entry name" value="Rad51"/>
    <property type="match status" value="1"/>
</dbReference>
<dbReference type="AlphaFoldDB" id="A0A8J9VLG5"/>
<feature type="compositionally biased region" description="Basic and acidic residues" evidence="7">
    <location>
        <begin position="353"/>
        <end position="364"/>
    </location>
</feature>
<evidence type="ECO:0000313" key="10">
    <source>
        <dbReference type="Proteomes" id="UP000838412"/>
    </source>
</evidence>
<dbReference type="GO" id="GO:0000400">
    <property type="term" value="F:four-way junction DNA binding"/>
    <property type="evidence" value="ECO:0007669"/>
    <property type="project" value="TreeGrafter"/>
</dbReference>
<dbReference type="GO" id="GO:0008821">
    <property type="term" value="F:crossover junction DNA endonuclease activity"/>
    <property type="evidence" value="ECO:0007669"/>
    <property type="project" value="TreeGrafter"/>
</dbReference>
<name>A0A8J9VLG5_BRALA</name>
<gene>
    <name evidence="9" type="primary">RAD51C</name>
    <name evidence="9" type="ORF">BLAG_LOCUS1205</name>
</gene>
<dbReference type="Proteomes" id="UP000838412">
    <property type="component" value="Chromosome 1"/>
</dbReference>
<dbReference type="SUPFAM" id="SSF52540">
    <property type="entry name" value="P-loop containing nucleoside triphosphate hydrolases"/>
    <property type="match status" value="1"/>
</dbReference>
<dbReference type="CDD" id="cd19492">
    <property type="entry name" value="Rad51C"/>
    <property type="match status" value="1"/>
</dbReference>
<dbReference type="GO" id="GO:0005524">
    <property type="term" value="F:ATP binding"/>
    <property type="evidence" value="ECO:0007669"/>
    <property type="project" value="UniProtKB-KW"/>
</dbReference>
<keyword evidence="3" id="KW-0227">DNA damage</keyword>
<evidence type="ECO:0000256" key="5">
    <source>
        <dbReference type="ARBA" id="ARBA00023204"/>
    </source>
</evidence>
<keyword evidence="6" id="KW-0539">Nucleus</keyword>
<protein>
    <submittedName>
        <fullName evidence="9">RAD51C protein</fullName>
    </submittedName>
</protein>
<dbReference type="GO" id="GO:0033063">
    <property type="term" value="C:Rad51B-Rad51C-Rad51D-XRCC2 complex"/>
    <property type="evidence" value="ECO:0007669"/>
    <property type="project" value="TreeGrafter"/>
</dbReference>